<accession>A0A2I0WU14</accession>
<gene>
    <name evidence="5" type="ORF">MA16_Dca000481</name>
</gene>
<dbReference type="PROSITE" id="PS50020">
    <property type="entry name" value="WW_DOMAIN_2"/>
    <property type="match status" value="1"/>
</dbReference>
<evidence type="ECO:0000313" key="5">
    <source>
        <dbReference type="EMBL" id="PKU79137.1"/>
    </source>
</evidence>
<protein>
    <recommendedName>
        <fullName evidence="4">WW domain-containing protein</fullName>
    </recommendedName>
</protein>
<dbReference type="PANTHER" id="PTHR14791:SF39">
    <property type="entry name" value="OS12G0233100 PROTEIN"/>
    <property type="match status" value="1"/>
</dbReference>
<evidence type="ECO:0000256" key="1">
    <source>
        <dbReference type="ARBA" id="ARBA00004496"/>
    </source>
</evidence>
<name>A0A2I0WU14_9ASPA</name>
<dbReference type="InterPro" id="IPR051105">
    <property type="entry name" value="WWC/KIBRA_Hippo_Reg"/>
</dbReference>
<dbReference type="Proteomes" id="UP000233837">
    <property type="component" value="Unassembled WGS sequence"/>
</dbReference>
<dbReference type="Gene3D" id="2.20.70.10">
    <property type="match status" value="1"/>
</dbReference>
<evidence type="ECO:0000256" key="2">
    <source>
        <dbReference type="ARBA" id="ARBA00022490"/>
    </source>
</evidence>
<dbReference type="SMART" id="SM00456">
    <property type="entry name" value="WW"/>
    <property type="match status" value="1"/>
</dbReference>
<reference evidence="5 6" key="2">
    <citation type="journal article" date="2017" name="Nature">
        <title>The Apostasia genome and the evolution of orchids.</title>
        <authorList>
            <person name="Zhang G.Q."/>
            <person name="Liu K.W."/>
            <person name="Li Z."/>
            <person name="Lohaus R."/>
            <person name="Hsiao Y.Y."/>
            <person name="Niu S.C."/>
            <person name="Wang J.Y."/>
            <person name="Lin Y.C."/>
            <person name="Xu Q."/>
            <person name="Chen L.J."/>
            <person name="Yoshida K."/>
            <person name="Fujiwara S."/>
            <person name="Wang Z.W."/>
            <person name="Zhang Y.Q."/>
            <person name="Mitsuda N."/>
            <person name="Wang M."/>
            <person name="Liu G.H."/>
            <person name="Pecoraro L."/>
            <person name="Huang H.X."/>
            <person name="Xiao X.J."/>
            <person name="Lin M."/>
            <person name="Wu X.Y."/>
            <person name="Wu W.L."/>
            <person name="Chen Y.Y."/>
            <person name="Chang S.B."/>
            <person name="Sakamoto S."/>
            <person name="Ohme-Takagi M."/>
            <person name="Yagi M."/>
            <person name="Zeng S.J."/>
            <person name="Shen C.Y."/>
            <person name="Yeh C.M."/>
            <person name="Luo Y.B."/>
            <person name="Tsai W.C."/>
            <person name="Van de Peer Y."/>
            <person name="Liu Z.J."/>
        </authorList>
    </citation>
    <scope>NUCLEOTIDE SEQUENCE [LARGE SCALE GENOMIC DNA]</scope>
    <source>
        <tissue evidence="5">The whole plant</tissue>
    </source>
</reference>
<dbReference type="SUPFAM" id="SSF51045">
    <property type="entry name" value="WW domain"/>
    <property type="match status" value="1"/>
</dbReference>
<evidence type="ECO:0000259" key="4">
    <source>
        <dbReference type="PROSITE" id="PS50020"/>
    </source>
</evidence>
<organism evidence="5 6">
    <name type="scientific">Dendrobium catenatum</name>
    <dbReference type="NCBI Taxonomy" id="906689"/>
    <lineage>
        <taxon>Eukaryota</taxon>
        <taxon>Viridiplantae</taxon>
        <taxon>Streptophyta</taxon>
        <taxon>Embryophyta</taxon>
        <taxon>Tracheophyta</taxon>
        <taxon>Spermatophyta</taxon>
        <taxon>Magnoliopsida</taxon>
        <taxon>Liliopsida</taxon>
        <taxon>Asparagales</taxon>
        <taxon>Orchidaceae</taxon>
        <taxon>Epidendroideae</taxon>
        <taxon>Malaxideae</taxon>
        <taxon>Dendrobiinae</taxon>
        <taxon>Dendrobium</taxon>
    </lineage>
</organism>
<dbReference type="EMBL" id="KZ502442">
    <property type="protein sequence ID" value="PKU79137.1"/>
    <property type="molecule type" value="Genomic_DNA"/>
</dbReference>
<feature type="region of interest" description="Disordered" evidence="3">
    <location>
        <begin position="18"/>
        <end position="86"/>
    </location>
</feature>
<evidence type="ECO:0000313" key="6">
    <source>
        <dbReference type="Proteomes" id="UP000233837"/>
    </source>
</evidence>
<evidence type="ECO:0000256" key="3">
    <source>
        <dbReference type="SAM" id="MobiDB-lite"/>
    </source>
</evidence>
<sequence>MVKKLLLKAKTELQVVEEKKRNTTRSNTDQRLFPLRIMDHPNLSLGPSMSQADSNNSSSCKSEENNSRKRKLASWEEPSTHQSGIDFHINDPLPMDWEQCLNLQSGRIYYLNRKTLTKSWVRPKEQNLDLELNISTPSTSTSFRKRICQNLEEEVKKPSSSSNGSSSMVAIVCFNCHLLVMLYRSSPSCPNCKYMHSLPKKMETVKSFETLSLLH</sequence>
<reference evidence="5 6" key="1">
    <citation type="journal article" date="2016" name="Sci. Rep.">
        <title>The Dendrobium catenatum Lindl. genome sequence provides insights into polysaccharide synthase, floral development and adaptive evolution.</title>
        <authorList>
            <person name="Zhang G.Q."/>
            <person name="Xu Q."/>
            <person name="Bian C."/>
            <person name="Tsai W.C."/>
            <person name="Yeh C.M."/>
            <person name="Liu K.W."/>
            <person name="Yoshida K."/>
            <person name="Zhang L.S."/>
            <person name="Chang S.B."/>
            <person name="Chen F."/>
            <person name="Shi Y."/>
            <person name="Su Y.Y."/>
            <person name="Zhang Y.Q."/>
            <person name="Chen L.J."/>
            <person name="Yin Y."/>
            <person name="Lin M."/>
            <person name="Huang H."/>
            <person name="Deng H."/>
            <person name="Wang Z.W."/>
            <person name="Zhu S.L."/>
            <person name="Zhao X."/>
            <person name="Deng C."/>
            <person name="Niu S.C."/>
            <person name="Huang J."/>
            <person name="Wang M."/>
            <person name="Liu G.H."/>
            <person name="Yang H.J."/>
            <person name="Xiao X.J."/>
            <person name="Hsiao Y.Y."/>
            <person name="Wu W.L."/>
            <person name="Chen Y.Y."/>
            <person name="Mitsuda N."/>
            <person name="Ohme-Takagi M."/>
            <person name="Luo Y.B."/>
            <person name="Van de Peer Y."/>
            <person name="Liu Z.J."/>
        </authorList>
    </citation>
    <scope>NUCLEOTIDE SEQUENCE [LARGE SCALE GENOMIC DNA]</scope>
    <source>
        <tissue evidence="5">The whole plant</tissue>
    </source>
</reference>
<dbReference type="InterPro" id="IPR001202">
    <property type="entry name" value="WW_dom"/>
</dbReference>
<dbReference type="PANTHER" id="PTHR14791">
    <property type="entry name" value="BOMB/KIRA PROTEINS"/>
    <property type="match status" value="1"/>
</dbReference>
<dbReference type="GO" id="GO:0005737">
    <property type="term" value="C:cytoplasm"/>
    <property type="evidence" value="ECO:0007669"/>
    <property type="project" value="UniProtKB-SubCell"/>
</dbReference>
<keyword evidence="6" id="KW-1185">Reference proteome</keyword>
<dbReference type="InterPro" id="IPR036020">
    <property type="entry name" value="WW_dom_sf"/>
</dbReference>
<dbReference type="OrthoDB" id="670666at2759"/>
<proteinExistence type="predicted"/>
<keyword evidence="2" id="KW-0963">Cytoplasm</keyword>
<feature type="domain" description="WW" evidence="4">
    <location>
        <begin position="91"/>
        <end position="125"/>
    </location>
</feature>
<dbReference type="AlphaFoldDB" id="A0A2I0WU14"/>
<comment type="subcellular location">
    <subcellularLocation>
        <location evidence="1">Cytoplasm</location>
    </subcellularLocation>
</comment>
<feature type="compositionally biased region" description="Low complexity" evidence="3">
    <location>
        <begin position="48"/>
        <end position="60"/>
    </location>
</feature>